<dbReference type="GO" id="GO:0046872">
    <property type="term" value="F:metal ion binding"/>
    <property type="evidence" value="ECO:0007669"/>
    <property type="project" value="UniProtKB-UniRule"/>
</dbReference>
<dbReference type="InParanoid" id="A0A409VF81"/>
<dbReference type="InterPro" id="IPR036075">
    <property type="entry name" value="ARMT-1-like_metal-bd_sf"/>
</dbReference>
<comment type="caution">
    <text evidence="9">The sequence shown here is derived from an EMBL/GenBank/DDBJ whole genome shotgun (WGS) entry which is preliminary data.</text>
</comment>
<comment type="catalytic activity">
    <reaction evidence="1 7">
        <text>beta-D-fructose 1-phosphate + H2O = D-fructose + phosphate</text>
        <dbReference type="Rhea" id="RHEA:35603"/>
        <dbReference type="ChEBI" id="CHEBI:15377"/>
        <dbReference type="ChEBI" id="CHEBI:37721"/>
        <dbReference type="ChEBI" id="CHEBI:43474"/>
        <dbReference type="ChEBI" id="CHEBI:138881"/>
    </reaction>
</comment>
<proteinExistence type="inferred from homology"/>
<dbReference type="OrthoDB" id="541375at2759"/>
<dbReference type="InterPro" id="IPR039763">
    <property type="entry name" value="ARMT1"/>
</dbReference>
<dbReference type="SUPFAM" id="SSF111321">
    <property type="entry name" value="AF1104-like"/>
    <property type="match status" value="1"/>
</dbReference>
<evidence type="ECO:0000313" key="9">
    <source>
        <dbReference type="EMBL" id="PPQ64905.1"/>
    </source>
</evidence>
<name>A0A409VF81_9AGAR</name>
<dbReference type="STRING" id="181874.A0A409VF81"/>
<keyword evidence="3 7" id="KW-0479">Metal-binding</keyword>
<gene>
    <name evidence="9" type="ORF">CVT24_008245</name>
</gene>
<dbReference type="Gene3D" id="1.20.930.60">
    <property type="match status" value="1"/>
</dbReference>
<evidence type="ECO:0000256" key="3">
    <source>
        <dbReference type="ARBA" id="ARBA00022723"/>
    </source>
</evidence>
<dbReference type="GO" id="GO:0006974">
    <property type="term" value="P:DNA damage response"/>
    <property type="evidence" value="ECO:0007669"/>
    <property type="project" value="TreeGrafter"/>
</dbReference>
<dbReference type="Pfam" id="PF01937">
    <property type="entry name" value="ARMT1-like_dom"/>
    <property type="match status" value="1"/>
</dbReference>
<sequence length="506" mass="57811">MTFKSSYPPYDPTDKKGFSYETVIKRWPIIITGVVDTLHKACHKLSLELQIEGQDEDKKAEILNKIEEGKAVIEKVSKLKYEMARDRALEPIPEDGEVHVEIYNTELEELKRDKRNTWFTAPWLYAEYNPFILNRWTDKLTDISTGAICEAGPLFDLVPILILLVRYRLLRSFLNQTTFWNTFDPFRDQKLETFRLSGKSILQIASTIHELGESAGLKEEPEKLAILFNEMIQMGNATDLSLLTHLSHDDIQKLQTVEKEARSARSKFILRDDEEPVWKHLEGQKDARIDFVLDNSGFELFTDLVFADFLVTYTPYVSKVVFHPKLIPWFVSDVTPTDFKETFELLSSPSKFFAPELISENANSVAHLEEMVGRWRKYLDQGVFSLSVPIDTPLGGNAPGSEKAAFWTTAKPYWDMETEGSEVFEDLKDSGLVVFKVLGDLNYRKLTGDVRWPAWTPFEEALGPLAGAFPLLSLRTNKADVIVGVDKAVSEEFDSSMGNKWRVDGR</sequence>
<evidence type="ECO:0000256" key="4">
    <source>
        <dbReference type="ARBA" id="ARBA00022801"/>
    </source>
</evidence>
<organism evidence="9 10">
    <name type="scientific">Panaeolus cyanescens</name>
    <dbReference type="NCBI Taxonomy" id="181874"/>
    <lineage>
        <taxon>Eukaryota</taxon>
        <taxon>Fungi</taxon>
        <taxon>Dikarya</taxon>
        <taxon>Basidiomycota</taxon>
        <taxon>Agaricomycotina</taxon>
        <taxon>Agaricomycetes</taxon>
        <taxon>Agaricomycetidae</taxon>
        <taxon>Agaricales</taxon>
        <taxon>Agaricineae</taxon>
        <taxon>Galeropsidaceae</taxon>
        <taxon>Panaeolus</taxon>
    </lineage>
</organism>
<evidence type="ECO:0000256" key="5">
    <source>
        <dbReference type="ARBA" id="ARBA00023211"/>
    </source>
</evidence>
<comment type="cofactor">
    <cofactor evidence="7">
        <name>Mn(2+)</name>
        <dbReference type="ChEBI" id="CHEBI:29035"/>
    </cofactor>
    <cofactor evidence="7">
        <name>Ni(2+)</name>
        <dbReference type="ChEBI" id="CHEBI:49786"/>
    </cofactor>
</comment>
<comment type="catalytic activity">
    <reaction evidence="6 7">
        <text>beta-D-fructose 6-phosphate = dihydroxyacetone + D-glyceraldehyde 3-phosphate</text>
        <dbReference type="Rhea" id="RHEA:28002"/>
        <dbReference type="ChEBI" id="CHEBI:16016"/>
        <dbReference type="ChEBI" id="CHEBI:57634"/>
        <dbReference type="ChEBI" id="CHEBI:59776"/>
    </reaction>
</comment>
<evidence type="ECO:0000313" key="10">
    <source>
        <dbReference type="Proteomes" id="UP000284842"/>
    </source>
</evidence>
<dbReference type="Proteomes" id="UP000284842">
    <property type="component" value="Unassembled WGS sequence"/>
</dbReference>
<dbReference type="EMBL" id="NHTK01006080">
    <property type="protein sequence ID" value="PPQ64905.1"/>
    <property type="molecule type" value="Genomic_DNA"/>
</dbReference>
<dbReference type="PANTHER" id="PTHR12260">
    <property type="entry name" value="DAMAGE-CONTROL PHOSPHATASE ARMT1"/>
    <property type="match status" value="1"/>
</dbReference>
<comment type="similarity">
    <text evidence="2 7">Belongs to the damage-control phosphatase family. Sugar phosphate phosphatase III subfamily.</text>
</comment>
<accession>A0A409VF81</accession>
<dbReference type="GO" id="GO:0005634">
    <property type="term" value="C:nucleus"/>
    <property type="evidence" value="ECO:0007669"/>
    <property type="project" value="TreeGrafter"/>
</dbReference>
<evidence type="ECO:0000256" key="1">
    <source>
        <dbReference type="ARBA" id="ARBA00001326"/>
    </source>
</evidence>
<dbReference type="GO" id="GO:0103026">
    <property type="term" value="F:fructose-1-phosphatase activity"/>
    <property type="evidence" value="ECO:0007669"/>
    <property type="project" value="RHEA"/>
</dbReference>
<dbReference type="InterPro" id="IPR002791">
    <property type="entry name" value="ARMT1-like_metal-bd"/>
</dbReference>
<keyword evidence="5 7" id="KW-0464">Manganese</keyword>
<dbReference type="GO" id="GO:0097023">
    <property type="term" value="F:fructose 6-phosphate aldolase activity"/>
    <property type="evidence" value="ECO:0007669"/>
    <property type="project" value="RHEA"/>
</dbReference>
<evidence type="ECO:0000259" key="8">
    <source>
        <dbReference type="Pfam" id="PF01937"/>
    </source>
</evidence>
<dbReference type="Gene3D" id="3.40.50.10880">
    <property type="entry name" value="Uncharacterised protein PF01937, DUF89, domain 3"/>
    <property type="match status" value="1"/>
</dbReference>
<dbReference type="EC" id="3.1.3.-" evidence="7"/>
<comment type="function">
    <text evidence="7">Metal-dependent phosphatase that shows phosphatase activity against several substrates, including fructose-1-phosphate and fructose-6-phosphate. Its preference for fructose-1-phosphate, a strong glycating agent that causes DNA damage rather than a canonical yeast metabolite, suggests a damage-control function in hexose phosphate metabolism.</text>
</comment>
<dbReference type="AlphaFoldDB" id="A0A409VF81"/>
<protein>
    <recommendedName>
        <fullName evidence="7">Sugar phosphate phosphatase</fullName>
        <ecNumber evidence="7">3.1.3.-</ecNumber>
    </recommendedName>
</protein>
<keyword evidence="4 7" id="KW-0378">Hydrolase</keyword>
<dbReference type="PANTHER" id="PTHR12260:SF6">
    <property type="entry name" value="DAMAGE-CONTROL PHOSPHATASE ARMT1"/>
    <property type="match status" value="1"/>
</dbReference>
<evidence type="ECO:0000256" key="7">
    <source>
        <dbReference type="RuleBase" id="RU367030"/>
    </source>
</evidence>
<comment type="domain">
    <text evidence="7">Subfamily III proteins have a conserved RTxK motif about 40-50 residues from the C-terminus; the threonine may be replaced by serine or cysteine.</text>
</comment>
<evidence type="ECO:0000256" key="2">
    <source>
        <dbReference type="ARBA" id="ARBA00009519"/>
    </source>
</evidence>
<keyword evidence="10" id="KW-1185">Reference proteome</keyword>
<reference evidence="9 10" key="1">
    <citation type="journal article" date="2018" name="Evol. Lett.">
        <title>Horizontal gene cluster transfer increased hallucinogenic mushroom diversity.</title>
        <authorList>
            <person name="Reynolds H.T."/>
            <person name="Vijayakumar V."/>
            <person name="Gluck-Thaler E."/>
            <person name="Korotkin H.B."/>
            <person name="Matheny P.B."/>
            <person name="Slot J.C."/>
        </authorList>
    </citation>
    <scope>NUCLEOTIDE SEQUENCE [LARGE SCALE GENOMIC DNA]</scope>
    <source>
        <strain evidence="9 10">2629</strain>
    </source>
</reference>
<feature type="domain" description="Damage-control phosphatase ARMT1-like metal-binding" evidence="8">
    <location>
        <begin position="23"/>
        <end position="486"/>
    </location>
</feature>
<evidence type="ECO:0000256" key="6">
    <source>
        <dbReference type="ARBA" id="ARBA00048809"/>
    </source>
</evidence>